<evidence type="ECO:0000256" key="1">
    <source>
        <dbReference type="SAM" id="MobiDB-lite"/>
    </source>
</evidence>
<accession>A0A514DAE7</accession>
<feature type="region of interest" description="Disordered" evidence="1">
    <location>
        <begin position="1"/>
        <end position="27"/>
    </location>
</feature>
<gene>
    <name evidence="2" type="ORF">H2RhizoLitter8801_000002</name>
</gene>
<reference evidence="2" key="1">
    <citation type="submission" date="2019-05" db="EMBL/GenBank/DDBJ databases">
        <title>Metatranscriptomic reconstruction reveals RNA viruses with the potential to shape carbon cycling in soil.</title>
        <authorList>
            <person name="Starr E.P."/>
            <person name="Nuccio E."/>
            <person name="Pett-Ridge J."/>
            <person name="Banfield J.F."/>
            <person name="Firestone M.K."/>
        </authorList>
    </citation>
    <scope>NUCLEOTIDE SEQUENCE</scope>
    <source>
        <strain evidence="2">H2_Rhizo_Litter_8_scaffold_801</strain>
    </source>
</reference>
<organism evidence="2">
    <name type="scientific">Permutotetraviridae sp</name>
    <dbReference type="NCBI Taxonomy" id="2585115"/>
    <lineage>
        <taxon>Viruses</taxon>
        <taxon>Riboviria</taxon>
        <taxon>Orthornavirae</taxon>
        <taxon>Permutotetraviridae</taxon>
    </lineage>
</organism>
<proteinExistence type="predicted"/>
<protein>
    <submittedName>
        <fullName evidence="2">Uncharacterized protein</fullName>
    </submittedName>
</protein>
<dbReference type="EMBL" id="MN035643">
    <property type="protein sequence ID" value="QDH90594.1"/>
    <property type="molecule type" value="Genomic_RNA"/>
</dbReference>
<evidence type="ECO:0000313" key="2">
    <source>
        <dbReference type="EMBL" id="QDH90594.1"/>
    </source>
</evidence>
<name>A0A514DAE7_9VIRU</name>
<sequence>MPQQRQKKNATRKNGKRNNKNKKQKRTKLFQSGTQIMESAALSKSIANPFEYSACIPDGSRGVGCFSVKTTVTLSTGTGGTTYSTFVNPINPSGIYAVDTGGTAATPTYLTSGTWNDAPSGSTIRALYRSTRPVSAGIRVTYTGSTVNDSGVIFAGQFAANTNLSAVANGAALQTLANASMYYKTMPLRSGAVITWRPCDMDDLMNFTLPIASFAQNGSVAAPYIGIVAYGAAAGGVSSCQVELIVNYEGQYQQQSFMGGGINSGIQNPAEPGWFEKTLNLVRRIEPIVSYLTPWPQLMQTPRRALPGPRVEEM</sequence>